<keyword evidence="3" id="KW-1185">Reference proteome</keyword>
<protein>
    <recommendedName>
        <fullName evidence="1">Glycosyltransferase 2-like domain-containing protein</fullName>
    </recommendedName>
</protein>
<dbReference type="SUPFAM" id="SSF53448">
    <property type="entry name" value="Nucleotide-diphospho-sugar transferases"/>
    <property type="match status" value="1"/>
</dbReference>
<sequence>MRDTLQAVRELLVHKKFEDALASCKALFTEQGEMKSAQLFAYTGECYEGLLQGAEAFACYERAWILDPQANWLLQKVQTYSAQRKAILDSWLMDVLAVPKVTVGAAIITRDDERTIARCLRSLEGAVDECIVIDTGSTDHTAEIAKEMGAQVFHFTWIDDFSAARNFSLSKVTSDWVICIDADEYLFDEDKDHLYVAAGLFQYMTPPVIMRIIQVSTIGTRVESNYDMSRFFSMREGFCFRGRVHEQVGAYVAGRFTSVYDHPVVGVRVWHDGYEDSVMQQKGKLDRNIHLLRKALQENPGDIGTLGFLGRELYLHGDLQESVDILYGCEHLAKHYPEYLRIPEVRVFLINALMDLGRMEEAMKLGQRFISDSSDFPNAWFEYARVHDRMIRNLLGQAKHLFVTSAKVAHDYRGIVSYDQDIVRWKHQAGLADVAVMEGRVADAYQLYSDILKIVPDHEGIKSQMKMLEDEARRLLNLVHSG</sequence>
<feature type="domain" description="Glycosyltransferase 2-like" evidence="1">
    <location>
        <begin position="107"/>
        <end position="256"/>
    </location>
</feature>
<gene>
    <name evidence="2" type="ORF">MM817_01720</name>
</gene>
<dbReference type="Gene3D" id="3.90.550.10">
    <property type="entry name" value="Spore Coat Polysaccharide Biosynthesis Protein SpsA, Chain A"/>
    <property type="match status" value="1"/>
</dbReference>
<proteinExistence type="predicted"/>
<dbReference type="PANTHER" id="PTHR43630:SF2">
    <property type="entry name" value="GLYCOSYLTRANSFERASE"/>
    <property type="match status" value="1"/>
</dbReference>
<dbReference type="Gene3D" id="1.25.40.10">
    <property type="entry name" value="Tetratricopeptide repeat domain"/>
    <property type="match status" value="1"/>
</dbReference>
<dbReference type="CDD" id="cd02511">
    <property type="entry name" value="Beta4Glucosyltransferase"/>
    <property type="match status" value="1"/>
</dbReference>
<dbReference type="Pfam" id="PF00535">
    <property type="entry name" value="Glycos_transf_2"/>
    <property type="match status" value="1"/>
</dbReference>
<dbReference type="SUPFAM" id="SSF48452">
    <property type="entry name" value="TPR-like"/>
    <property type="match status" value="1"/>
</dbReference>
<name>A0A9X2ABU1_9BACL</name>
<dbReference type="EMBL" id="JALBUF010000004">
    <property type="protein sequence ID" value="MCI0183443.1"/>
    <property type="molecule type" value="Genomic_DNA"/>
</dbReference>
<dbReference type="AlphaFoldDB" id="A0A9X2ABU1"/>
<evidence type="ECO:0000313" key="2">
    <source>
        <dbReference type="EMBL" id="MCI0183443.1"/>
    </source>
</evidence>
<organism evidence="2 3">
    <name type="scientific">Sulfoacidibacillus ferrooxidans</name>
    <dbReference type="NCBI Taxonomy" id="2005001"/>
    <lineage>
        <taxon>Bacteria</taxon>
        <taxon>Bacillati</taxon>
        <taxon>Bacillota</taxon>
        <taxon>Bacilli</taxon>
        <taxon>Bacillales</taxon>
        <taxon>Alicyclobacillaceae</taxon>
        <taxon>Sulfoacidibacillus</taxon>
    </lineage>
</organism>
<accession>A0A9X2ABU1</accession>
<dbReference type="PANTHER" id="PTHR43630">
    <property type="entry name" value="POLY-BETA-1,6-N-ACETYL-D-GLUCOSAMINE SYNTHASE"/>
    <property type="match status" value="1"/>
</dbReference>
<evidence type="ECO:0000313" key="3">
    <source>
        <dbReference type="Proteomes" id="UP001139263"/>
    </source>
</evidence>
<dbReference type="InterPro" id="IPR001173">
    <property type="entry name" value="Glyco_trans_2-like"/>
</dbReference>
<dbReference type="Proteomes" id="UP001139263">
    <property type="component" value="Unassembled WGS sequence"/>
</dbReference>
<comment type="caution">
    <text evidence="2">The sequence shown here is derived from an EMBL/GenBank/DDBJ whole genome shotgun (WGS) entry which is preliminary data.</text>
</comment>
<dbReference type="RefSeq" id="WP_241713762.1">
    <property type="nucleotide sequence ID" value="NZ_JALBUF010000004.1"/>
</dbReference>
<reference evidence="2" key="1">
    <citation type="submission" date="2022-03" db="EMBL/GenBank/DDBJ databases">
        <title>Draft Genome Sequence of Firmicute Strain S0AB, a Heterotrophic Iron/Sulfur-Oxidizing Extreme Acidophile.</title>
        <authorList>
            <person name="Vergara E."/>
            <person name="Pakostova E."/>
            <person name="Johnson D.B."/>
            <person name="Holmes D.S."/>
        </authorList>
    </citation>
    <scope>NUCLEOTIDE SEQUENCE</scope>
    <source>
        <strain evidence="2">S0AB</strain>
    </source>
</reference>
<evidence type="ECO:0000259" key="1">
    <source>
        <dbReference type="Pfam" id="PF00535"/>
    </source>
</evidence>
<dbReference type="InterPro" id="IPR011990">
    <property type="entry name" value="TPR-like_helical_dom_sf"/>
</dbReference>
<dbReference type="InterPro" id="IPR029044">
    <property type="entry name" value="Nucleotide-diphossugar_trans"/>
</dbReference>